<comment type="caution">
    <text evidence="8">The sequence shown here is derived from an EMBL/GenBank/DDBJ whole genome shotgun (WGS) entry which is preliminary data.</text>
</comment>
<dbReference type="Gene3D" id="2.40.10.350">
    <property type="entry name" value="Rod shape-determining protein MreC, domain 2"/>
    <property type="match status" value="1"/>
</dbReference>
<evidence type="ECO:0000313" key="9">
    <source>
        <dbReference type="Proteomes" id="UP000177096"/>
    </source>
</evidence>
<keyword evidence="3" id="KW-0133">Cell shape</keyword>
<evidence type="ECO:0000259" key="7">
    <source>
        <dbReference type="Pfam" id="PF04085"/>
    </source>
</evidence>
<keyword evidence="6" id="KW-0812">Transmembrane</keyword>
<feature type="coiled-coil region" evidence="5">
    <location>
        <begin position="68"/>
        <end position="95"/>
    </location>
</feature>
<sequence length="260" mass="28734">MKVSYLQRNKFRRYYLTRIVVLVTIFILTGVLLSFFDSIIISAISPIWKSENSIVRSLRNGISFFNSKKSLIEENAFLKEKLSSLEAETSSLSRQCVQESALLELMGRRQDPSTIAAAILTRPPQTPYDVIIIDVGSNESIRIGSEVSLPEGPVLGVVSEVFSKQAKVKLFSASGEETNAILERNNIPVVLTGLGGGNFKLIIPRDIEINIGDRVLSSDITSRLLAIIEEISSKPTDSFKEILARSPANIFTLRFVSVTP</sequence>
<keyword evidence="6" id="KW-1133">Transmembrane helix</keyword>
<evidence type="ECO:0000256" key="1">
    <source>
        <dbReference type="ARBA" id="ARBA00009369"/>
    </source>
</evidence>
<dbReference type="InterPro" id="IPR055342">
    <property type="entry name" value="MreC_beta-barrel_core"/>
</dbReference>
<name>A0A1G2UGQ0_9BACT</name>
<evidence type="ECO:0000256" key="4">
    <source>
        <dbReference type="ARBA" id="ARBA00032089"/>
    </source>
</evidence>
<feature type="transmembrane region" description="Helical" evidence="6">
    <location>
        <begin position="20"/>
        <end position="48"/>
    </location>
</feature>
<dbReference type="InterPro" id="IPR042175">
    <property type="entry name" value="Cell/Rod_MreC_2"/>
</dbReference>
<gene>
    <name evidence="8" type="ORF">A3I86_00340</name>
</gene>
<comment type="similarity">
    <text evidence="1">Belongs to the MreC family.</text>
</comment>
<evidence type="ECO:0000313" key="8">
    <source>
        <dbReference type="EMBL" id="OHB08627.1"/>
    </source>
</evidence>
<dbReference type="EMBL" id="MHWM01000022">
    <property type="protein sequence ID" value="OHB08627.1"/>
    <property type="molecule type" value="Genomic_DNA"/>
</dbReference>
<keyword evidence="6" id="KW-0472">Membrane</keyword>
<protein>
    <recommendedName>
        <fullName evidence="2">Cell shape-determining protein MreC</fullName>
    </recommendedName>
    <alternativeName>
        <fullName evidence="4">Cell shape protein MreC</fullName>
    </alternativeName>
</protein>
<dbReference type="InterPro" id="IPR007221">
    <property type="entry name" value="MreC"/>
</dbReference>
<dbReference type="PANTHER" id="PTHR34138:SF1">
    <property type="entry name" value="CELL SHAPE-DETERMINING PROTEIN MREC"/>
    <property type="match status" value="1"/>
</dbReference>
<dbReference type="Pfam" id="PF04085">
    <property type="entry name" value="MreC"/>
    <property type="match status" value="1"/>
</dbReference>
<dbReference type="GO" id="GO:0008360">
    <property type="term" value="P:regulation of cell shape"/>
    <property type="evidence" value="ECO:0007669"/>
    <property type="project" value="UniProtKB-KW"/>
</dbReference>
<dbReference type="Gene3D" id="2.40.10.340">
    <property type="entry name" value="Rod shape-determining protein MreC, domain 1"/>
    <property type="match status" value="1"/>
</dbReference>
<accession>A0A1G2UGQ0</accession>
<evidence type="ECO:0000256" key="5">
    <source>
        <dbReference type="SAM" id="Coils"/>
    </source>
</evidence>
<feature type="domain" description="Rod shape-determining protein MreC beta-barrel core" evidence="7">
    <location>
        <begin position="119"/>
        <end position="258"/>
    </location>
</feature>
<proteinExistence type="inferred from homology"/>
<keyword evidence="5" id="KW-0175">Coiled coil</keyword>
<dbReference type="GO" id="GO:0005886">
    <property type="term" value="C:plasma membrane"/>
    <property type="evidence" value="ECO:0007669"/>
    <property type="project" value="TreeGrafter"/>
</dbReference>
<evidence type="ECO:0000256" key="2">
    <source>
        <dbReference type="ARBA" id="ARBA00013855"/>
    </source>
</evidence>
<dbReference type="AlphaFoldDB" id="A0A1G2UGQ0"/>
<organism evidence="8 9">
    <name type="scientific">Candidatus Zambryskibacteria bacterium RIFCSPLOWO2_02_FULL_39_14</name>
    <dbReference type="NCBI Taxonomy" id="1802769"/>
    <lineage>
        <taxon>Bacteria</taxon>
        <taxon>Candidatus Zambryskiibacteriota</taxon>
    </lineage>
</organism>
<dbReference type="Proteomes" id="UP000177096">
    <property type="component" value="Unassembled WGS sequence"/>
</dbReference>
<dbReference type="InterPro" id="IPR042177">
    <property type="entry name" value="Cell/Rod_1"/>
</dbReference>
<evidence type="ECO:0000256" key="3">
    <source>
        <dbReference type="ARBA" id="ARBA00022960"/>
    </source>
</evidence>
<dbReference type="PANTHER" id="PTHR34138">
    <property type="entry name" value="CELL SHAPE-DETERMINING PROTEIN MREC"/>
    <property type="match status" value="1"/>
</dbReference>
<reference evidence="8 9" key="1">
    <citation type="journal article" date="2016" name="Nat. Commun.">
        <title>Thousands of microbial genomes shed light on interconnected biogeochemical processes in an aquifer system.</title>
        <authorList>
            <person name="Anantharaman K."/>
            <person name="Brown C.T."/>
            <person name="Hug L.A."/>
            <person name="Sharon I."/>
            <person name="Castelle C.J."/>
            <person name="Probst A.J."/>
            <person name="Thomas B.C."/>
            <person name="Singh A."/>
            <person name="Wilkins M.J."/>
            <person name="Karaoz U."/>
            <person name="Brodie E.L."/>
            <person name="Williams K.H."/>
            <person name="Hubbard S.S."/>
            <person name="Banfield J.F."/>
        </authorList>
    </citation>
    <scope>NUCLEOTIDE SEQUENCE [LARGE SCALE GENOMIC DNA]</scope>
</reference>
<evidence type="ECO:0000256" key="6">
    <source>
        <dbReference type="SAM" id="Phobius"/>
    </source>
</evidence>